<evidence type="ECO:0000259" key="2">
    <source>
        <dbReference type="Pfam" id="PF07859"/>
    </source>
</evidence>
<dbReference type="SUPFAM" id="SSF53474">
    <property type="entry name" value="alpha/beta-Hydrolases"/>
    <property type="match status" value="1"/>
</dbReference>
<evidence type="ECO:0000313" key="3">
    <source>
        <dbReference type="EMBL" id="RGS41751.1"/>
    </source>
</evidence>
<sequence>MGSQNYLNMAFEKLGHIMLDDMRMKASDIYKLAVKRQKKQDYNPPVYNENKINIRSVFEKGGMCFYVTPKNASVKEYFMFLHGGGFVSQMSRNEWRFVLDTVESTGYGAIVPVYPLAPDHSAAEAVDMLAGAYEKLCEKEDANRIVLIGDSSGACLALSVAIQLWKTGIRRPDKLILCSPVLDTEFEDRELEQEMGDRRKFVYGYYYTPEIRSFLRQYWVKDSEGKVDVTSPVYSDLTDICDEIDIFTSDGDMLNCYARRLYDKIKRTSTKVNFYQYYSVVHDYFEHPYIPECKTVIKKIVASIKGDSDFVPADIENDIWCRAMMAERYPKLYEDSESIRLADKIGIEHKNRNSQYTFYDRTVIMERLVAMNDRVGNFINRYADGIIVNVGAELDTMFGRVDNGRIKWYNVDLPERIDLRRKYMDTRDREVNIGENILDYRWLEQITKPRDTAILFVLYDMTKYFDRERLKGFLNAVWRKFPGAEVVFDAKNSVAKRMWNINVFMGRNKGSMLRFSIDNCTSLMYDWNVKYKILCDETIFRGGDLERMLSPKECAKFRHSIKKKYDKIIHLRLGTEHFLV</sequence>
<gene>
    <name evidence="3" type="ORF">DWX94_08105</name>
</gene>
<dbReference type="AlphaFoldDB" id="A0A3R5YTY4"/>
<accession>A0A3R5YTY4</accession>
<dbReference type="SUPFAM" id="SSF53335">
    <property type="entry name" value="S-adenosyl-L-methionine-dependent methyltransferases"/>
    <property type="match status" value="1"/>
</dbReference>
<comment type="caution">
    <text evidence="3">The sequence shown here is derived from an EMBL/GenBank/DDBJ whole genome shotgun (WGS) entry which is preliminary data.</text>
</comment>
<organism evidence="3 4">
    <name type="scientific">Coprococcus eutactus</name>
    <dbReference type="NCBI Taxonomy" id="33043"/>
    <lineage>
        <taxon>Bacteria</taxon>
        <taxon>Bacillati</taxon>
        <taxon>Bacillota</taxon>
        <taxon>Clostridia</taxon>
        <taxon>Lachnospirales</taxon>
        <taxon>Lachnospiraceae</taxon>
        <taxon>Coprococcus</taxon>
    </lineage>
</organism>
<keyword evidence="1 3" id="KW-0378">Hydrolase</keyword>
<dbReference type="InterPro" id="IPR013094">
    <property type="entry name" value="AB_hydrolase_3"/>
</dbReference>
<dbReference type="Proteomes" id="UP000283295">
    <property type="component" value="Unassembled WGS sequence"/>
</dbReference>
<name>A0A3R5YTY4_9FIRM</name>
<dbReference type="InterPro" id="IPR029063">
    <property type="entry name" value="SAM-dependent_MTases_sf"/>
</dbReference>
<evidence type="ECO:0000256" key="1">
    <source>
        <dbReference type="ARBA" id="ARBA00022801"/>
    </source>
</evidence>
<dbReference type="EMBL" id="QRVK01000017">
    <property type="protein sequence ID" value="RGS41751.1"/>
    <property type="molecule type" value="Genomic_DNA"/>
</dbReference>
<proteinExistence type="predicted"/>
<dbReference type="Pfam" id="PF07859">
    <property type="entry name" value="Abhydrolase_3"/>
    <property type="match status" value="1"/>
</dbReference>
<evidence type="ECO:0000313" key="4">
    <source>
        <dbReference type="Proteomes" id="UP000283295"/>
    </source>
</evidence>
<protein>
    <submittedName>
        <fullName evidence="3">Steryl acetyl hydrolase</fullName>
    </submittedName>
</protein>
<dbReference type="OrthoDB" id="9800233at2"/>
<dbReference type="Gene3D" id="3.40.50.1820">
    <property type="entry name" value="alpha/beta hydrolase"/>
    <property type="match status" value="1"/>
</dbReference>
<reference evidence="3 4" key="1">
    <citation type="submission" date="2018-08" db="EMBL/GenBank/DDBJ databases">
        <title>A genome reference for cultivated species of the human gut microbiota.</title>
        <authorList>
            <person name="Zou Y."/>
            <person name="Xue W."/>
            <person name="Luo G."/>
        </authorList>
    </citation>
    <scope>NUCLEOTIDE SEQUENCE [LARGE SCALE GENOMIC DNA]</scope>
    <source>
        <strain evidence="3 4">AF22-21</strain>
    </source>
</reference>
<feature type="domain" description="Alpha/beta hydrolase fold-3" evidence="2">
    <location>
        <begin position="79"/>
        <end position="285"/>
    </location>
</feature>
<dbReference type="InterPro" id="IPR050300">
    <property type="entry name" value="GDXG_lipolytic_enzyme"/>
</dbReference>
<dbReference type="PANTHER" id="PTHR48081">
    <property type="entry name" value="AB HYDROLASE SUPERFAMILY PROTEIN C4A8.06C"/>
    <property type="match status" value="1"/>
</dbReference>
<dbReference type="GO" id="GO:0016787">
    <property type="term" value="F:hydrolase activity"/>
    <property type="evidence" value="ECO:0007669"/>
    <property type="project" value="UniProtKB-KW"/>
</dbReference>
<dbReference type="PANTHER" id="PTHR48081:SF8">
    <property type="entry name" value="ALPHA_BETA HYDROLASE FOLD-3 DOMAIN-CONTAINING PROTEIN-RELATED"/>
    <property type="match status" value="1"/>
</dbReference>
<dbReference type="Gene3D" id="3.40.50.150">
    <property type="entry name" value="Vaccinia Virus protein VP39"/>
    <property type="match status" value="1"/>
</dbReference>
<dbReference type="InterPro" id="IPR029058">
    <property type="entry name" value="AB_hydrolase_fold"/>
</dbReference>